<feature type="compositionally biased region" description="Acidic residues" evidence="1">
    <location>
        <begin position="266"/>
        <end position="296"/>
    </location>
</feature>
<feature type="compositionally biased region" description="Low complexity" evidence="1">
    <location>
        <begin position="29"/>
        <end position="44"/>
    </location>
</feature>
<reference evidence="2" key="1">
    <citation type="journal article" date="2020" name="Stud. Mycol.">
        <title>101 Dothideomycetes genomes: a test case for predicting lifestyles and emergence of pathogens.</title>
        <authorList>
            <person name="Haridas S."/>
            <person name="Albert R."/>
            <person name="Binder M."/>
            <person name="Bloem J."/>
            <person name="Labutti K."/>
            <person name="Salamov A."/>
            <person name="Andreopoulos B."/>
            <person name="Baker S."/>
            <person name="Barry K."/>
            <person name="Bills G."/>
            <person name="Bluhm B."/>
            <person name="Cannon C."/>
            <person name="Castanera R."/>
            <person name="Culley D."/>
            <person name="Daum C."/>
            <person name="Ezra D."/>
            <person name="Gonzalez J."/>
            <person name="Henrissat B."/>
            <person name="Kuo A."/>
            <person name="Liang C."/>
            <person name="Lipzen A."/>
            <person name="Lutzoni F."/>
            <person name="Magnuson J."/>
            <person name="Mondo S."/>
            <person name="Nolan M."/>
            <person name="Ohm R."/>
            <person name="Pangilinan J."/>
            <person name="Park H.-J."/>
            <person name="Ramirez L."/>
            <person name="Alfaro M."/>
            <person name="Sun H."/>
            <person name="Tritt A."/>
            <person name="Yoshinaga Y."/>
            <person name="Zwiers L.-H."/>
            <person name="Turgeon B."/>
            <person name="Goodwin S."/>
            <person name="Spatafora J."/>
            <person name="Crous P."/>
            <person name="Grigoriev I."/>
        </authorList>
    </citation>
    <scope>NUCLEOTIDE SEQUENCE</scope>
    <source>
        <strain evidence="2">CBS 269.34</strain>
    </source>
</reference>
<gene>
    <name evidence="2" type="ORF">BU16DRAFT_532532</name>
</gene>
<accession>A0A6A6REH8</accession>
<dbReference type="OrthoDB" id="10372044at2759"/>
<evidence type="ECO:0000313" key="3">
    <source>
        <dbReference type="Proteomes" id="UP000799750"/>
    </source>
</evidence>
<proteinExistence type="predicted"/>
<feature type="compositionally biased region" description="Polar residues" evidence="1">
    <location>
        <begin position="1"/>
        <end position="14"/>
    </location>
</feature>
<feature type="compositionally biased region" description="Acidic residues" evidence="1">
    <location>
        <begin position="240"/>
        <end position="255"/>
    </location>
</feature>
<sequence length="305" mass="33830">MSSSNRRSLFSLPNSPFVENYPDDDAKASTNPPTSPSLLHSTTTSPPIAAAVSSTTQTSTQTFTSAATMPTAAQLFAATMPPQYHEHGTLFTLRGYAYWRKPRSGHSNARCLDASASQFINTDVVKAMIKCERTEHILFATSPSAGRLVTSLELFRNGNRNVNAVTNATQMVDLSAETDRVLRDGDAEVVWSQMLEECRGEWGYQRVTVVEGWEFREFAKKGKDCPIREGWMPLKVKQWDDEDDEDEEEEEDSDGELGTYRFDAGGLEELEGETMVEGGEEEAAEGAEEGGEEEKDEYVVEPIQE</sequence>
<evidence type="ECO:0000313" key="2">
    <source>
        <dbReference type="EMBL" id="KAF2502143.1"/>
    </source>
</evidence>
<feature type="region of interest" description="Disordered" evidence="1">
    <location>
        <begin position="1"/>
        <end position="44"/>
    </location>
</feature>
<evidence type="ECO:0000256" key="1">
    <source>
        <dbReference type="SAM" id="MobiDB-lite"/>
    </source>
</evidence>
<name>A0A6A6REH8_9PEZI</name>
<organism evidence="2 3">
    <name type="scientific">Lophium mytilinum</name>
    <dbReference type="NCBI Taxonomy" id="390894"/>
    <lineage>
        <taxon>Eukaryota</taxon>
        <taxon>Fungi</taxon>
        <taxon>Dikarya</taxon>
        <taxon>Ascomycota</taxon>
        <taxon>Pezizomycotina</taxon>
        <taxon>Dothideomycetes</taxon>
        <taxon>Pleosporomycetidae</taxon>
        <taxon>Mytilinidiales</taxon>
        <taxon>Mytilinidiaceae</taxon>
        <taxon>Lophium</taxon>
    </lineage>
</organism>
<dbReference type="EMBL" id="MU004181">
    <property type="protein sequence ID" value="KAF2502143.1"/>
    <property type="molecule type" value="Genomic_DNA"/>
</dbReference>
<feature type="region of interest" description="Disordered" evidence="1">
    <location>
        <begin position="236"/>
        <end position="305"/>
    </location>
</feature>
<protein>
    <submittedName>
        <fullName evidence="2">Uncharacterized protein</fullName>
    </submittedName>
</protein>
<keyword evidence="3" id="KW-1185">Reference proteome</keyword>
<dbReference type="Proteomes" id="UP000799750">
    <property type="component" value="Unassembled WGS sequence"/>
</dbReference>
<dbReference type="AlphaFoldDB" id="A0A6A6REH8"/>